<dbReference type="RefSeq" id="WP_132830081.1">
    <property type="nucleotide sequence ID" value="NZ_SMFP01000008.1"/>
</dbReference>
<feature type="transmembrane region" description="Helical" evidence="6">
    <location>
        <begin position="6"/>
        <end position="29"/>
    </location>
</feature>
<feature type="transmembrane region" description="Helical" evidence="6">
    <location>
        <begin position="73"/>
        <end position="91"/>
    </location>
</feature>
<keyword evidence="5 6" id="KW-0472">Membrane</keyword>
<feature type="transmembrane region" description="Helical" evidence="6">
    <location>
        <begin position="112"/>
        <end position="135"/>
    </location>
</feature>
<dbReference type="Proteomes" id="UP000294662">
    <property type="component" value="Unassembled WGS sequence"/>
</dbReference>
<dbReference type="Pfam" id="PF01810">
    <property type="entry name" value="LysE"/>
    <property type="match status" value="1"/>
</dbReference>
<accession>A0A4R5EQP5</accession>
<feature type="transmembrane region" description="Helical" evidence="6">
    <location>
        <begin position="150"/>
        <end position="172"/>
    </location>
</feature>
<dbReference type="OrthoDB" id="9804822at2"/>
<proteinExistence type="predicted"/>
<evidence type="ECO:0000256" key="1">
    <source>
        <dbReference type="ARBA" id="ARBA00004651"/>
    </source>
</evidence>
<dbReference type="PANTHER" id="PTHR30086:SF20">
    <property type="entry name" value="ARGININE EXPORTER PROTEIN ARGO-RELATED"/>
    <property type="match status" value="1"/>
</dbReference>
<evidence type="ECO:0000256" key="2">
    <source>
        <dbReference type="ARBA" id="ARBA00022475"/>
    </source>
</evidence>
<dbReference type="GO" id="GO:0005886">
    <property type="term" value="C:plasma membrane"/>
    <property type="evidence" value="ECO:0007669"/>
    <property type="project" value="UniProtKB-SubCell"/>
</dbReference>
<evidence type="ECO:0000256" key="5">
    <source>
        <dbReference type="ARBA" id="ARBA00023136"/>
    </source>
</evidence>
<organism evidence="7 8">
    <name type="scientific">Antarcticimicrobium sediminis</name>
    <dbReference type="NCBI Taxonomy" id="2546227"/>
    <lineage>
        <taxon>Bacteria</taxon>
        <taxon>Pseudomonadati</taxon>
        <taxon>Pseudomonadota</taxon>
        <taxon>Alphaproteobacteria</taxon>
        <taxon>Rhodobacterales</taxon>
        <taxon>Paracoccaceae</taxon>
        <taxon>Antarcticimicrobium</taxon>
    </lineage>
</organism>
<comment type="caution">
    <text evidence="7">The sequence shown here is derived from an EMBL/GenBank/DDBJ whole genome shotgun (WGS) entry which is preliminary data.</text>
</comment>
<evidence type="ECO:0000256" key="4">
    <source>
        <dbReference type="ARBA" id="ARBA00022989"/>
    </source>
</evidence>
<gene>
    <name evidence="7" type="ORF">E1B25_13700</name>
</gene>
<keyword evidence="2" id="KW-1003">Cell membrane</keyword>
<dbReference type="PANTHER" id="PTHR30086">
    <property type="entry name" value="ARGININE EXPORTER PROTEIN ARGO"/>
    <property type="match status" value="1"/>
</dbReference>
<evidence type="ECO:0000256" key="3">
    <source>
        <dbReference type="ARBA" id="ARBA00022692"/>
    </source>
</evidence>
<evidence type="ECO:0000256" key="6">
    <source>
        <dbReference type="SAM" id="Phobius"/>
    </source>
</evidence>
<keyword evidence="4 6" id="KW-1133">Transmembrane helix</keyword>
<evidence type="ECO:0000313" key="7">
    <source>
        <dbReference type="EMBL" id="TDE37145.1"/>
    </source>
</evidence>
<name>A0A4R5EQP5_9RHOB</name>
<keyword evidence="3 6" id="KW-0812">Transmembrane</keyword>
<reference evidence="7 8" key="1">
    <citation type="submission" date="2019-03" db="EMBL/GenBank/DDBJ databases">
        <authorList>
            <person name="Zhang S."/>
        </authorList>
    </citation>
    <scope>NUCLEOTIDE SEQUENCE [LARGE SCALE GENOMIC DNA]</scope>
    <source>
        <strain evidence="7 8">S4J41</strain>
    </source>
</reference>
<protein>
    <submittedName>
        <fullName evidence="7">LysE family translocator</fullName>
    </submittedName>
</protein>
<dbReference type="GO" id="GO:0015171">
    <property type="term" value="F:amino acid transmembrane transporter activity"/>
    <property type="evidence" value="ECO:0007669"/>
    <property type="project" value="TreeGrafter"/>
</dbReference>
<comment type="subcellular location">
    <subcellularLocation>
        <location evidence="1">Cell membrane</location>
        <topology evidence="1">Multi-pass membrane protein</topology>
    </subcellularLocation>
</comment>
<sequence length="206" mass="21841">MTLSPVDLLLYAGALFVLFLTPGPVWLAVMARAISGGFASAWPLAVGVAAGDMVWPFVAILGVSWVVTEYDGVLTVMRWLACAVFLYMGWSTIRRADAVIAADRRLTRPGRWAGFLAGVAAILGNPKAILFYMGVLPGFFDLGRVTGADIAAIVSLSAVVPFVGNLCFALVVDRMRRVLAAPAALRRLNLAAGGLMIFVGLILPFA</sequence>
<feature type="transmembrane region" description="Helical" evidence="6">
    <location>
        <begin position="184"/>
        <end position="205"/>
    </location>
</feature>
<dbReference type="AlphaFoldDB" id="A0A4R5EQP5"/>
<evidence type="ECO:0000313" key="8">
    <source>
        <dbReference type="Proteomes" id="UP000294662"/>
    </source>
</evidence>
<keyword evidence="8" id="KW-1185">Reference proteome</keyword>
<dbReference type="InterPro" id="IPR001123">
    <property type="entry name" value="LeuE-type"/>
</dbReference>
<dbReference type="EMBL" id="SMFP01000008">
    <property type="protein sequence ID" value="TDE37145.1"/>
    <property type="molecule type" value="Genomic_DNA"/>
</dbReference>
<feature type="transmembrane region" description="Helical" evidence="6">
    <location>
        <begin position="41"/>
        <end position="67"/>
    </location>
</feature>